<dbReference type="AlphaFoldDB" id="F4RDU2"/>
<dbReference type="HOGENOM" id="CLU_046571_1_0_1"/>
<dbReference type="GeneID" id="18937411"/>
<feature type="coiled-coil region" evidence="1">
    <location>
        <begin position="63"/>
        <end position="90"/>
    </location>
</feature>
<name>F4RDU2_MELLP</name>
<dbReference type="Proteomes" id="UP000001072">
    <property type="component" value="Unassembled WGS sequence"/>
</dbReference>
<organism evidence="3">
    <name type="scientific">Melampsora larici-populina (strain 98AG31 / pathotype 3-4-7)</name>
    <name type="common">Poplar leaf rust fungus</name>
    <dbReference type="NCBI Taxonomy" id="747676"/>
    <lineage>
        <taxon>Eukaryota</taxon>
        <taxon>Fungi</taxon>
        <taxon>Dikarya</taxon>
        <taxon>Basidiomycota</taxon>
        <taxon>Pucciniomycotina</taxon>
        <taxon>Pucciniomycetes</taxon>
        <taxon>Pucciniales</taxon>
        <taxon>Melampsoraceae</taxon>
        <taxon>Melampsora</taxon>
    </lineage>
</organism>
<keyword evidence="3" id="KW-1185">Reference proteome</keyword>
<protein>
    <recommendedName>
        <fullName evidence="4">CxC1-like cysteine cluster associated with KDZ transposases domain-containing protein</fullName>
    </recommendedName>
</protein>
<reference evidence="3" key="1">
    <citation type="journal article" date="2011" name="Proc. Natl. Acad. Sci. U.S.A.">
        <title>Obligate biotrophy features unraveled by the genomic analysis of rust fungi.</title>
        <authorList>
            <person name="Duplessis S."/>
            <person name="Cuomo C.A."/>
            <person name="Lin Y.-C."/>
            <person name="Aerts A."/>
            <person name="Tisserant E."/>
            <person name="Veneault-Fourrey C."/>
            <person name="Joly D.L."/>
            <person name="Hacquard S."/>
            <person name="Amselem J."/>
            <person name="Cantarel B.L."/>
            <person name="Chiu R."/>
            <person name="Coutinho P.M."/>
            <person name="Feau N."/>
            <person name="Field M."/>
            <person name="Frey P."/>
            <person name="Gelhaye E."/>
            <person name="Goldberg J."/>
            <person name="Grabherr M.G."/>
            <person name="Kodira C.D."/>
            <person name="Kohler A."/>
            <person name="Kuees U."/>
            <person name="Lindquist E.A."/>
            <person name="Lucas S.M."/>
            <person name="Mago R."/>
            <person name="Mauceli E."/>
            <person name="Morin E."/>
            <person name="Murat C."/>
            <person name="Pangilinan J.L."/>
            <person name="Park R."/>
            <person name="Pearson M."/>
            <person name="Quesneville H."/>
            <person name="Rouhier N."/>
            <person name="Sakthikumar S."/>
            <person name="Salamov A.A."/>
            <person name="Schmutz J."/>
            <person name="Selles B."/>
            <person name="Shapiro H."/>
            <person name="Tanguay P."/>
            <person name="Tuskan G.A."/>
            <person name="Henrissat B."/>
            <person name="Van de Peer Y."/>
            <person name="Rouze P."/>
            <person name="Ellis J.G."/>
            <person name="Dodds P.N."/>
            <person name="Schein J.E."/>
            <person name="Zhong S."/>
            <person name="Hamelin R.C."/>
            <person name="Grigoriev I.V."/>
            <person name="Szabo L.J."/>
            <person name="Martin F."/>
        </authorList>
    </citation>
    <scope>NUCLEOTIDE SEQUENCE [LARGE SCALE GENOMIC DNA]</scope>
    <source>
        <strain evidence="3">98AG31 / pathotype 3-4-7</strain>
    </source>
</reference>
<dbReference type="PANTHER" id="PTHR33096">
    <property type="entry name" value="CXC2 DOMAIN-CONTAINING PROTEIN"/>
    <property type="match status" value="1"/>
</dbReference>
<gene>
    <name evidence="2" type="ORF">MELLADRAFT_95940</name>
</gene>
<sequence>MKDRVKRGVSTMQEALALLAELERATGHRTEYFSQQWARQKACQRENMGNTNIEHLEARLKRLIDLEESFREGRERLEQLRRRRRTLRTRVSSYTTLTKNLYEAKVGVIEHQKRWSNADQGASAQQRFKSVMNTRVAALKSKWATYKEKEVHAMPISDVFWNSGHWTHPGEAWAVDNATQRGIEAYRTVRSCEEELRRVAREVRNVVLHSLEMEAKMDELEALSIIRMYIFHGLTYEAGFPNGTRPIELVHVGGMLSKEAWDESQEVLKSVHNSLSCTYCRQWMVWDDEIPLLLEQTQAYCDNPAETNAALVLRWKGLMARNREKWVLMINGNPMFAEGLDEEDFEEHRLNRDDAGDENLMDPNFMPLDRVLFQ</sequence>
<dbReference type="KEGG" id="mlr:MELLADRAFT_95940"/>
<dbReference type="PANTHER" id="PTHR33096:SF1">
    <property type="entry name" value="CXC1-LIKE CYSTEINE CLUSTER ASSOCIATED WITH KDZ TRANSPOSASES DOMAIN-CONTAINING PROTEIN"/>
    <property type="match status" value="1"/>
</dbReference>
<evidence type="ECO:0000313" key="2">
    <source>
        <dbReference type="EMBL" id="EGG09462.1"/>
    </source>
</evidence>
<evidence type="ECO:0008006" key="4">
    <source>
        <dbReference type="Google" id="ProtNLM"/>
    </source>
</evidence>
<proteinExistence type="predicted"/>
<evidence type="ECO:0000256" key="1">
    <source>
        <dbReference type="SAM" id="Coils"/>
    </source>
</evidence>
<dbReference type="VEuPathDB" id="FungiDB:MELLADRAFT_95940"/>
<dbReference type="RefSeq" id="XP_007407189.1">
    <property type="nucleotide sequence ID" value="XM_007407127.1"/>
</dbReference>
<dbReference type="InParanoid" id="F4RDU2"/>
<dbReference type="EMBL" id="GL883097">
    <property type="protein sequence ID" value="EGG09462.1"/>
    <property type="molecule type" value="Genomic_DNA"/>
</dbReference>
<accession>F4RDU2</accession>
<evidence type="ECO:0000313" key="3">
    <source>
        <dbReference type="Proteomes" id="UP000001072"/>
    </source>
</evidence>
<keyword evidence="1" id="KW-0175">Coiled coil</keyword>
<dbReference type="OrthoDB" id="2513511at2759"/>